<dbReference type="EMBL" id="CM004387">
    <property type="protein sequence ID" value="KAG8663312.1"/>
    <property type="molecule type" value="Genomic_DNA"/>
</dbReference>
<keyword evidence="2" id="KW-1185">Reference proteome</keyword>
<accession>A0ACB7IEI0</accession>
<sequence>MSMLSSGLTSPQRFSLNLLLHYIKMACSAVRSSGGVQVKLKSNPDEFWDAILNSTKLFPTAIPSLYATIFPTNADGTVRNITYGHDSPVIKESEEQINGNQKPKFSYTVLSGDILKYYTSFRAEISIVSDEDGTWAKWTWETDFPNANNPLEIGVVLEELAMKTLAKLDDYLLRA</sequence>
<gene>
    <name evidence="1" type="ORF">MANES_01G197700v8</name>
</gene>
<dbReference type="Proteomes" id="UP000091857">
    <property type="component" value="Chromosome 1"/>
</dbReference>
<comment type="caution">
    <text evidence="1">The sequence shown here is derived from an EMBL/GenBank/DDBJ whole genome shotgun (WGS) entry which is preliminary data.</text>
</comment>
<reference evidence="2" key="1">
    <citation type="journal article" date="2016" name="Nat. Biotechnol.">
        <title>Sequencing wild and cultivated cassava and related species reveals extensive interspecific hybridization and genetic diversity.</title>
        <authorList>
            <person name="Bredeson J.V."/>
            <person name="Lyons J.B."/>
            <person name="Prochnik S.E."/>
            <person name="Wu G.A."/>
            <person name="Ha C.M."/>
            <person name="Edsinger-Gonzales E."/>
            <person name="Grimwood J."/>
            <person name="Schmutz J."/>
            <person name="Rabbi I.Y."/>
            <person name="Egesi C."/>
            <person name="Nauluvula P."/>
            <person name="Lebot V."/>
            <person name="Ndunguru J."/>
            <person name="Mkamilo G."/>
            <person name="Bart R.S."/>
            <person name="Setter T.L."/>
            <person name="Gleadow R.M."/>
            <person name="Kulakow P."/>
            <person name="Ferguson M.E."/>
            <person name="Rounsley S."/>
            <person name="Rokhsar D.S."/>
        </authorList>
    </citation>
    <scope>NUCLEOTIDE SEQUENCE [LARGE SCALE GENOMIC DNA]</scope>
    <source>
        <strain evidence="2">cv. AM560-2</strain>
    </source>
</reference>
<organism evidence="1 2">
    <name type="scientific">Manihot esculenta</name>
    <name type="common">Cassava</name>
    <name type="synonym">Jatropha manihot</name>
    <dbReference type="NCBI Taxonomy" id="3983"/>
    <lineage>
        <taxon>Eukaryota</taxon>
        <taxon>Viridiplantae</taxon>
        <taxon>Streptophyta</taxon>
        <taxon>Embryophyta</taxon>
        <taxon>Tracheophyta</taxon>
        <taxon>Spermatophyta</taxon>
        <taxon>Magnoliopsida</taxon>
        <taxon>eudicotyledons</taxon>
        <taxon>Gunneridae</taxon>
        <taxon>Pentapetalae</taxon>
        <taxon>rosids</taxon>
        <taxon>fabids</taxon>
        <taxon>Malpighiales</taxon>
        <taxon>Euphorbiaceae</taxon>
        <taxon>Crotonoideae</taxon>
        <taxon>Manihoteae</taxon>
        <taxon>Manihot</taxon>
    </lineage>
</organism>
<evidence type="ECO:0000313" key="1">
    <source>
        <dbReference type="EMBL" id="KAG8663312.1"/>
    </source>
</evidence>
<protein>
    <submittedName>
        <fullName evidence="1">Uncharacterized protein</fullName>
    </submittedName>
</protein>
<proteinExistence type="predicted"/>
<name>A0ACB7IEI0_MANES</name>
<evidence type="ECO:0000313" key="2">
    <source>
        <dbReference type="Proteomes" id="UP000091857"/>
    </source>
</evidence>